<dbReference type="RefSeq" id="WP_345372837.1">
    <property type="nucleotide sequence ID" value="NZ_BAABHM010000003.1"/>
</dbReference>
<dbReference type="EMBL" id="BAABHM010000003">
    <property type="protein sequence ID" value="GAA4689021.1"/>
    <property type="molecule type" value="Genomic_DNA"/>
</dbReference>
<accession>A0ABP8WJM5</accession>
<organism evidence="1 2">
    <name type="scientific">Promicromonospora umidemergens</name>
    <dbReference type="NCBI Taxonomy" id="629679"/>
    <lineage>
        <taxon>Bacteria</taxon>
        <taxon>Bacillati</taxon>
        <taxon>Actinomycetota</taxon>
        <taxon>Actinomycetes</taxon>
        <taxon>Micrococcales</taxon>
        <taxon>Promicromonosporaceae</taxon>
        <taxon>Promicromonospora</taxon>
    </lineage>
</organism>
<protein>
    <submittedName>
        <fullName evidence="1">Uncharacterized protein</fullName>
    </submittedName>
</protein>
<sequence length="304" mass="33321">MFLQVSDGSRVSEYQYYEFLALDRPLTAEQQAEMRQLSTRARITATSFTNEYHWGDFKGDPLKLVRGPYDAHLYYAVWGARRLVLRLPAMAFDGVDLDAYAVVDAADIATHRKYVIWDVSSEGKEEDWEDDESFSLGVLSGLRGEMLAGDLRPLYLAWLAAVGVWERDEDAFDYETDEHTIEPPVPPGLGSLTGPQVALAELLRLDQDLLAEAATTSPPLGRTGPVEYRAWVKDLPDTVKVDALVALLDGDVGTAHAVLLARHRGQLSGVGPGAAHDDEARTIGGLLDQAAKRRAARVEAGAAE</sequence>
<evidence type="ECO:0000313" key="1">
    <source>
        <dbReference type="EMBL" id="GAA4689021.1"/>
    </source>
</evidence>
<name>A0ABP8WJM5_9MICO</name>
<dbReference type="Proteomes" id="UP001500843">
    <property type="component" value="Unassembled WGS sequence"/>
</dbReference>
<evidence type="ECO:0000313" key="2">
    <source>
        <dbReference type="Proteomes" id="UP001500843"/>
    </source>
</evidence>
<gene>
    <name evidence="1" type="ORF">GCM10023198_04370</name>
</gene>
<keyword evidence="2" id="KW-1185">Reference proteome</keyword>
<proteinExistence type="predicted"/>
<reference evidence="2" key="1">
    <citation type="journal article" date="2019" name="Int. J. Syst. Evol. Microbiol.">
        <title>The Global Catalogue of Microorganisms (GCM) 10K type strain sequencing project: providing services to taxonomists for standard genome sequencing and annotation.</title>
        <authorList>
            <consortium name="The Broad Institute Genomics Platform"/>
            <consortium name="The Broad Institute Genome Sequencing Center for Infectious Disease"/>
            <person name="Wu L."/>
            <person name="Ma J."/>
        </authorList>
    </citation>
    <scope>NUCLEOTIDE SEQUENCE [LARGE SCALE GENOMIC DNA]</scope>
    <source>
        <strain evidence="2">JCM 17975</strain>
    </source>
</reference>
<comment type="caution">
    <text evidence="1">The sequence shown here is derived from an EMBL/GenBank/DDBJ whole genome shotgun (WGS) entry which is preliminary data.</text>
</comment>